<dbReference type="AlphaFoldDB" id="A0AAW0G1B5"/>
<dbReference type="EMBL" id="JASBNA010000014">
    <property type="protein sequence ID" value="KAK7687270.1"/>
    <property type="molecule type" value="Genomic_DNA"/>
</dbReference>
<protein>
    <recommendedName>
        <fullName evidence="4">NAD(P)-binding protein</fullName>
    </recommendedName>
</protein>
<organism evidence="2 3">
    <name type="scientific">Cerrena zonata</name>
    <dbReference type="NCBI Taxonomy" id="2478898"/>
    <lineage>
        <taxon>Eukaryota</taxon>
        <taxon>Fungi</taxon>
        <taxon>Dikarya</taxon>
        <taxon>Basidiomycota</taxon>
        <taxon>Agaricomycotina</taxon>
        <taxon>Agaricomycetes</taxon>
        <taxon>Polyporales</taxon>
        <taxon>Cerrenaceae</taxon>
        <taxon>Cerrena</taxon>
    </lineage>
</organism>
<dbReference type="GO" id="GO:0016491">
    <property type="term" value="F:oxidoreductase activity"/>
    <property type="evidence" value="ECO:0007669"/>
    <property type="project" value="UniProtKB-KW"/>
</dbReference>
<evidence type="ECO:0008006" key="4">
    <source>
        <dbReference type="Google" id="ProtNLM"/>
    </source>
</evidence>
<accession>A0AAW0G1B5</accession>
<dbReference type="Proteomes" id="UP001385951">
    <property type="component" value="Unassembled WGS sequence"/>
</dbReference>
<dbReference type="InterPro" id="IPR052228">
    <property type="entry name" value="Sec_Metab_Biosynth_Oxidored"/>
</dbReference>
<dbReference type="Pfam" id="PF00106">
    <property type="entry name" value="adh_short"/>
    <property type="match status" value="1"/>
</dbReference>
<dbReference type="Gene3D" id="3.40.50.720">
    <property type="entry name" value="NAD(P)-binding Rossmann-like Domain"/>
    <property type="match status" value="1"/>
</dbReference>
<evidence type="ECO:0000256" key="1">
    <source>
        <dbReference type="ARBA" id="ARBA00023002"/>
    </source>
</evidence>
<evidence type="ECO:0000313" key="3">
    <source>
        <dbReference type="Proteomes" id="UP001385951"/>
    </source>
</evidence>
<dbReference type="PANTHER" id="PTHR47534:SF3">
    <property type="entry name" value="ALCOHOL DEHYDROGENASE-LIKE C-TERMINAL DOMAIN-CONTAINING PROTEIN"/>
    <property type="match status" value="1"/>
</dbReference>
<evidence type="ECO:0000313" key="2">
    <source>
        <dbReference type="EMBL" id="KAK7687270.1"/>
    </source>
</evidence>
<gene>
    <name evidence="2" type="ORF">QCA50_009775</name>
</gene>
<reference evidence="2 3" key="1">
    <citation type="submission" date="2022-09" db="EMBL/GenBank/DDBJ databases">
        <authorList>
            <person name="Palmer J.M."/>
        </authorList>
    </citation>
    <scope>NUCLEOTIDE SEQUENCE [LARGE SCALE GENOMIC DNA]</scope>
    <source>
        <strain evidence="2 3">DSM 7382</strain>
    </source>
</reference>
<comment type="caution">
    <text evidence="2">The sequence shown here is derived from an EMBL/GenBank/DDBJ whole genome shotgun (WGS) entry which is preliminary data.</text>
</comment>
<name>A0AAW0G1B5_9APHY</name>
<dbReference type="PANTHER" id="PTHR47534">
    <property type="entry name" value="YALI0E05731P"/>
    <property type="match status" value="1"/>
</dbReference>
<keyword evidence="1" id="KW-0560">Oxidoreductase</keyword>
<dbReference type="InterPro" id="IPR036291">
    <property type="entry name" value="NAD(P)-bd_dom_sf"/>
</dbReference>
<proteinExistence type="predicted"/>
<dbReference type="InterPro" id="IPR002347">
    <property type="entry name" value="SDR_fam"/>
</dbReference>
<dbReference type="SUPFAM" id="SSF51735">
    <property type="entry name" value="NAD(P)-binding Rossmann-fold domains"/>
    <property type="match status" value="1"/>
</dbReference>
<keyword evidence="3" id="KW-1185">Reference proteome</keyword>
<sequence>MSSFLSSVASSTTKQAAAAVGVTALTFLALRQHRKMSALRTAVSANSSFSPSYLPVAIFVGGTGGIGQGTAEAFARHTKGNAHIIIVGRNRVAAETIISKFPTPTAEGAKHEFVYCDLTLMKNIENTTKSLLERLPRVNFLVLSTASVTKIGREETEEGIDKKLATFYYGRFKFINDMLPALRNAVARDEVASVYCIAAAGRGKTIDWDDLGLKKTYRFVSVRQQVPRYLDIITQEFSIQNPAISFIHAWPGTVRTNLGHSIESTPLRLTFKLMMLLAYPVSMSYAQSGEYMLHGMLSASKQAGWSRIDEDGKNMTKNEYIASEEERKKLWEHTVEETSRWKSISS</sequence>